<dbReference type="InterPro" id="IPR007258">
    <property type="entry name" value="Vps52"/>
</dbReference>
<dbReference type="GO" id="GO:0006896">
    <property type="term" value="P:Golgi to vacuole transport"/>
    <property type="evidence" value="ECO:0007669"/>
    <property type="project" value="TreeGrafter"/>
</dbReference>
<dbReference type="GO" id="GO:0007041">
    <property type="term" value="P:lysosomal transport"/>
    <property type="evidence" value="ECO:0007669"/>
    <property type="project" value="TreeGrafter"/>
</dbReference>
<feature type="domain" description="Vps52 C-terminal" evidence="8">
    <location>
        <begin position="282"/>
        <end position="593"/>
    </location>
</feature>
<proteinExistence type="inferred from homology"/>
<accession>A0A5A9NMU7</accession>
<dbReference type="InterPro" id="IPR048361">
    <property type="entry name" value="Vps52_C"/>
</dbReference>
<dbReference type="GO" id="GO:0032456">
    <property type="term" value="P:endocytic recycling"/>
    <property type="evidence" value="ECO:0007669"/>
    <property type="project" value="TreeGrafter"/>
</dbReference>
<dbReference type="GO" id="GO:0000938">
    <property type="term" value="C:GARP complex"/>
    <property type="evidence" value="ECO:0007669"/>
    <property type="project" value="TreeGrafter"/>
</dbReference>
<organism evidence="9 10">
    <name type="scientific">Triplophysa tibetana</name>
    <dbReference type="NCBI Taxonomy" id="1572043"/>
    <lineage>
        <taxon>Eukaryota</taxon>
        <taxon>Metazoa</taxon>
        <taxon>Chordata</taxon>
        <taxon>Craniata</taxon>
        <taxon>Vertebrata</taxon>
        <taxon>Euteleostomi</taxon>
        <taxon>Actinopterygii</taxon>
        <taxon>Neopterygii</taxon>
        <taxon>Teleostei</taxon>
        <taxon>Ostariophysi</taxon>
        <taxon>Cypriniformes</taxon>
        <taxon>Nemacheilidae</taxon>
        <taxon>Triplophysa</taxon>
    </lineage>
</organism>
<evidence type="ECO:0000256" key="3">
    <source>
        <dbReference type="ARBA" id="ARBA00017083"/>
    </source>
</evidence>
<feature type="domain" description="Vps52 coiled-coil" evidence="7">
    <location>
        <begin position="93"/>
        <end position="265"/>
    </location>
</feature>
<dbReference type="EMBL" id="SOYY01000016">
    <property type="protein sequence ID" value="KAA0710773.1"/>
    <property type="molecule type" value="Genomic_DNA"/>
</dbReference>
<dbReference type="Proteomes" id="UP000324632">
    <property type="component" value="Chromosome 16"/>
</dbReference>
<dbReference type="GO" id="GO:0015031">
    <property type="term" value="P:protein transport"/>
    <property type="evidence" value="ECO:0007669"/>
    <property type="project" value="UniProtKB-KW"/>
</dbReference>
<evidence type="ECO:0000313" key="9">
    <source>
        <dbReference type="EMBL" id="KAA0710773.1"/>
    </source>
</evidence>
<evidence type="ECO:0000259" key="8">
    <source>
        <dbReference type="Pfam" id="PF20655"/>
    </source>
</evidence>
<comment type="caution">
    <text evidence="9">The sequence shown here is derived from an EMBL/GenBank/DDBJ whole genome shotgun (WGS) entry which is preliminary data.</text>
</comment>
<dbReference type="GO" id="GO:0042147">
    <property type="term" value="P:retrograde transport, endosome to Golgi"/>
    <property type="evidence" value="ECO:0007669"/>
    <property type="project" value="TreeGrafter"/>
</dbReference>
<gene>
    <name evidence="9" type="ORF">E1301_Tti022429</name>
</gene>
<evidence type="ECO:0000259" key="7">
    <source>
        <dbReference type="Pfam" id="PF04129"/>
    </source>
</evidence>
<keyword evidence="4" id="KW-0813">Transport</keyword>
<comment type="similarity">
    <text evidence="2">Belongs to the VPS52 family.</text>
</comment>
<evidence type="ECO:0000313" key="10">
    <source>
        <dbReference type="Proteomes" id="UP000324632"/>
    </source>
</evidence>
<dbReference type="InterPro" id="IPR048319">
    <property type="entry name" value="Vps52_CC"/>
</dbReference>
<keyword evidence="5" id="KW-0653">Protein transport</keyword>
<dbReference type="Pfam" id="PF04129">
    <property type="entry name" value="Vps52_CC"/>
    <property type="match status" value="1"/>
</dbReference>
<reference evidence="9 10" key="1">
    <citation type="journal article" date="2019" name="Mol. Ecol. Resour.">
        <title>Chromosome-level genome assembly of Triplophysa tibetana, a fish adapted to the harsh high-altitude environment of the Tibetan Plateau.</title>
        <authorList>
            <person name="Yang X."/>
            <person name="Liu H."/>
            <person name="Ma Z."/>
            <person name="Zou Y."/>
            <person name="Zou M."/>
            <person name="Mao Y."/>
            <person name="Li X."/>
            <person name="Wang H."/>
            <person name="Chen T."/>
            <person name="Wang W."/>
            <person name="Yang R."/>
        </authorList>
    </citation>
    <scope>NUCLEOTIDE SEQUENCE [LARGE SCALE GENOMIC DNA]</scope>
    <source>
        <strain evidence="9">TTIB1903HZAU</strain>
        <tissue evidence="9">Muscle</tissue>
    </source>
</reference>
<evidence type="ECO:0000256" key="4">
    <source>
        <dbReference type="ARBA" id="ARBA00022448"/>
    </source>
</evidence>
<evidence type="ECO:0000256" key="5">
    <source>
        <dbReference type="ARBA" id="ARBA00022927"/>
    </source>
</evidence>
<keyword evidence="6" id="KW-0333">Golgi apparatus</keyword>
<evidence type="ECO:0000256" key="2">
    <source>
        <dbReference type="ARBA" id="ARBA00008180"/>
    </source>
</evidence>
<dbReference type="GO" id="GO:0005829">
    <property type="term" value="C:cytosol"/>
    <property type="evidence" value="ECO:0007669"/>
    <property type="project" value="GOC"/>
</dbReference>
<keyword evidence="10" id="KW-1185">Reference proteome</keyword>
<evidence type="ECO:0000256" key="6">
    <source>
        <dbReference type="ARBA" id="ARBA00023034"/>
    </source>
</evidence>
<dbReference type="Pfam" id="PF20655">
    <property type="entry name" value="Vps52_C"/>
    <property type="match status" value="1"/>
</dbReference>
<protein>
    <recommendedName>
        <fullName evidence="3">Vacuolar protein sorting-associated protein 52 homolog</fullName>
    </recommendedName>
</protein>
<dbReference type="GO" id="GO:0019905">
    <property type="term" value="F:syntaxin binding"/>
    <property type="evidence" value="ECO:0007669"/>
    <property type="project" value="TreeGrafter"/>
</dbReference>
<evidence type="ECO:0000256" key="1">
    <source>
        <dbReference type="ARBA" id="ARBA00004601"/>
    </source>
</evidence>
<name>A0A5A9NMU7_9TELE</name>
<dbReference type="PANTHER" id="PTHR14190:SF7">
    <property type="entry name" value="VACUOLAR PROTEIN SORTING-ASSOCIATED PROTEIN 52 HOMOLOG"/>
    <property type="match status" value="1"/>
</dbReference>
<dbReference type="AlphaFoldDB" id="A0A5A9NMU7"/>
<dbReference type="PANTHER" id="PTHR14190">
    <property type="entry name" value="SUPPRESSOR OF ACTIN MUTATIONS 2/VACUOLAR PROTEIN SORTING 52"/>
    <property type="match status" value="1"/>
</dbReference>
<comment type="subcellular location">
    <subcellularLocation>
        <location evidence="1">Golgi apparatus</location>
        <location evidence="1">trans-Golgi network</location>
    </subcellularLocation>
</comment>
<sequence length="715" mass="82171">MAEAHTECAAASVDFVSGAMAYLQNEKSSDPLNLGDLDLTTDEFILDEVDIHIQANLEDDLVKEALKTGVDLRQYSKQVETELQRIEQASIKDYIKESQNIASLHNQITACDSILERMEGMLSSFQSDLSSISSEIQTLQQQSVSMNMRLKNRQAVRSQLSQLVDELVVPSTMISVILDSPVTEQEFLEQLHELNNKINFAKELSFRETLACSDIQDIVDRLKIKGVSKIREFILQKIYSFRKPMTNYQIPQNTLLKYRFFYQFLLANERTVAKEIRDEYVDTMSKIYFSYFKSYSGRLLKVQYEDVAEKDDLMGVEDTAKKGFFSKPSLKSRNTIFTLGQREAVLSPVELEGPILIPHAAQRGDCRYPYETLFRSQHYALLDNGCREFLFLSDFFMVAGNSALDLFNSIMGKTLGMFLKNLATYLSDGYDSIAVFLCIHIILRFRAITAKRNVPALDKYWEAVLELLWPRFELILEMNIQSIRNTDPQKLGVLDTRPHYITRRYAEFSSAIVSINQTFPNERTNTLLGQLQIEVENFVLKMAAEFPSRRDQLIFLINNYDMMLNVLMERAADDSKEVEGFQQLLLARTQEFIEEILSSPFGGMIAFVKESEALMEKGQLDKLKNDEARITQLVRGFSLTWKQSVEVMSQDVMRSFTNFKNGTSIIQGALTQLIQYYHGFHKVLSQQTFRSVAARSELINLHHLMVEVKKHKPNF</sequence>